<dbReference type="Proteomes" id="UP000236370">
    <property type="component" value="Unassembled WGS sequence"/>
</dbReference>
<gene>
    <name evidence="1" type="ORF">CK820_G0039330</name>
</gene>
<protein>
    <submittedName>
        <fullName evidence="1">MINOS1-NBL1 isoform 4</fullName>
    </submittedName>
</protein>
<name>A0A2J8KES5_PANTR</name>
<dbReference type="EMBL" id="NBAG03000373">
    <property type="protein sequence ID" value="PNI33500.1"/>
    <property type="molecule type" value="Genomic_DNA"/>
</dbReference>
<reference evidence="1 2" key="1">
    <citation type="submission" date="2017-12" db="EMBL/GenBank/DDBJ databases">
        <title>High-resolution comparative analysis of great ape genomes.</title>
        <authorList>
            <person name="Pollen A."/>
            <person name="Hastie A."/>
            <person name="Hormozdiari F."/>
            <person name="Dougherty M."/>
            <person name="Liu R."/>
            <person name="Chaisson M."/>
            <person name="Hoppe E."/>
            <person name="Hill C."/>
            <person name="Pang A."/>
            <person name="Hillier L."/>
            <person name="Baker C."/>
            <person name="Armstrong J."/>
            <person name="Shendure J."/>
            <person name="Paten B."/>
            <person name="Wilson R."/>
            <person name="Chao H."/>
            <person name="Schneider V."/>
            <person name="Ventura M."/>
            <person name="Kronenberg Z."/>
            <person name="Murali S."/>
            <person name="Gordon D."/>
            <person name="Cantsilieris S."/>
            <person name="Munson K."/>
            <person name="Nelson B."/>
            <person name="Raja A."/>
            <person name="Underwood J."/>
            <person name="Diekhans M."/>
            <person name="Fiddes I."/>
            <person name="Haussler D."/>
            <person name="Eichler E."/>
        </authorList>
    </citation>
    <scope>NUCLEOTIDE SEQUENCE [LARGE SCALE GENOMIC DNA]</scope>
    <source>
        <strain evidence="1">Yerkes chimp pedigree #C0471</strain>
    </source>
</reference>
<evidence type="ECO:0000313" key="2">
    <source>
        <dbReference type="Proteomes" id="UP000236370"/>
    </source>
</evidence>
<comment type="caution">
    <text evidence="1">The sequence shown here is derived from an EMBL/GenBank/DDBJ whole genome shotgun (WGS) entry which is preliminary data.</text>
</comment>
<evidence type="ECO:0000313" key="1">
    <source>
        <dbReference type="EMBL" id="PNI33500.1"/>
    </source>
</evidence>
<feature type="non-terminal residue" evidence="1">
    <location>
        <position position="1"/>
    </location>
</feature>
<sequence length="45" mass="5043">KWDRCLADAVVKIEMGFHHVAQAGLELRVQTIHLPWPPNVPGLQA</sequence>
<accession>A0A2J8KES5</accession>
<proteinExistence type="predicted"/>
<dbReference type="AlphaFoldDB" id="A0A2J8KES5"/>
<organism evidence="1 2">
    <name type="scientific">Pan troglodytes</name>
    <name type="common">Chimpanzee</name>
    <dbReference type="NCBI Taxonomy" id="9598"/>
    <lineage>
        <taxon>Eukaryota</taxon>
        <taxon>Metazoa</taxon>
        <taxon>Chordata</taxon>
        <taxon>Craniata</taxon>
        <taxon>Vertebrata</taxon>
        <taxon>Euteleostomi</taxon>
        <taxon>Mammalia</taxon>
        <taxon>Eutheria</taxon>
        <taxon>Euarchontoglires</taxon>
        <taxon>Primates</taxon>
        <taxon>Haplorrhini</taxon>
        <taxon>Catarrhini</taxon>
        <taxon>Hominidae</taxon>
        <taxon>Pan</taxon>
    </lineage>
</organism>